<dbReference type="InParanoid" id="H0EVA3"/>
<gene>
    <name evidence="1" type="ORF">M7I_6698</name>
</gene>
<evidence type="ECO:0000313" key="1">
    <source>
        <dbReference type="EMBL" id="EHK97545.1"/>
    </source>
</evidence>
<dbReference type="HOGENOM" id="CLU_2277799_0_0_1"/>
<accession>H0EVA3</accession>
<sequence>MASALVVGHGPARCGFFLAAAVPPHSPPEVDIEELEDVEEIDEDELAREALFRGMNIRETSSGFMALSPPWPTLAPHGDLLFCWKLGGFATAVICEVVGLKS</sequence>
<organism evidence="1 2">
    <name type="scientific">Glarea lozoyensis (strain ATCC 74030 / MF5533)</name>
    <dbReference type="NCBI Taxonomy" id="1104152"/>
    <lineage>
        <taxon>Eukaryota</taxon>
        <taxon>Fungi</taxon>
        <taxon>Dikarya</taxon>
        <taxon>Ascomycota</taxon>
        <taxon>Pezizomycotina</taxon>
        <taxon>Leotiomycetes</taxon>
        <taxon>Helotiales</taxon>
        <taxon>Helotiaceae</taxon>
        <taxon>Glarea</taxon>
    </lineage>
</organism>
<name>H0EVA3_GLAL7</name>
<keyword evidence="2" id="KW-1185">Reference proteome</keyword>
<evidence type="ECO:0000313" key="2">
    <source>
        <dbReference type="Proteomes" id="UP000005446"/>
    </source>
</evidence>
<proteinExistence type="predicted"/>
<dbReference type="EMBL" id="AGUE01000189">
    <property type="protein sequence ID" value="EHK97545.1"/>
    <property type="molecule type" value="Genomic_DNA"/>
</dbReference>
<comment type="caution">
    <text evidence="1">The sequence shown here is derived from an EMBL/GenBank/DDBJ whole genome shotgun (WGS) entry which is preliminary data.</text>
</comment>
<protein>
    <submittedName>
        <fullName evidence="1">Uncharacterized protein</fullName>
    </submittedName>
</protein>
<dbReference type="AlphaFoldDB" id="H0EVA3"/>
<reference evidence="1 2" key="1">
    <citation type="journal article" date="2012" name="Eukaryot. Cell">
        <title>Genome sequence of the fungus Glarea lozoyensis: the first genome sequence of a species from the Helotiaceae family.</title>
        <authorList>
            <person name="Youssar L."/>
            <person name="Gruening B.A."/>
            <person name="Erxleben A."/>
            <person name="Guenther S."/>
            <person name="Huettel W."/>
        </authorList>
    </citation>
    <scope>NUCLEOTIDE SEQUENCE [LARGE SCALE GENOMIC DNA]</scope>
    <source>
        <strain evidence="2">ATCC 74030 / MF5533</strain>
    </source>
</reference>
<dbReference type="Proteomes" id="UP000005446">
    <property type="component" value="Unassembled WGS sequence"/>
</dbReference>